<dbReference type="CDD" id="cd01983">
    <property type="entry name" value="SIMIBI"/>
    <property type="match status" value="1"/>
</dbReference>
<dbReference type="Gene3D" id="3.40.50.300">
    <property type="entry name" value="P-loop containing nucleotide triphosphate hydrolases"/>
    <property type="match status" value="1"/>
</dbReference>
<comment type="caution">
    <text evidence="1">The sequence shown here is derived from an EMBL/GenBank/DDBJ whole genome shotgun (WGS) entry which is preliminary data.</text>
</comment>
<organism evidence="1 2">
    <name type="scientific">Gordonia alkaliphila</name>
    <dbReference type="NCBI Taxonomy" id="1053547"/>
    <lineage>
        <taxon>Bacteria</taxon>
        <taxon>Bacillati</taxon>
        <taxon>Actinomycetota</taxon>
        <taxon>Actinomycetes</taxon>
        <taxon>Mycobacteriales</taxon>
        <taxon>Gordoniaceae</taxon>
        <taxon>Gordonia</taxon>
    </lineage>
</organism>
<dbReference type="InterPro" id="IPR027417">
    <property type="entry name" value="P-loop_NTPase"/>
</dbReference>
<dbReference type="RefSeq" id="WP_246993536.1">
    <property type="nucleotide sequence ID" value="NZ_BAABIE010000003.1"/>
</dbReference>
<sequence length="187" mass="20342">MADGGTSDLVAAAHRIADTGDVASGIVAIDGPSGAGKSTFADALVAGLADRGRPAVLIRTDDYATWDDPASWWPELERDVIAPFRRNHDVAYRPRVWIDGVPRLGPVQLVRWAPLLIVEGVTAARSAIADRLDRAFWIDGPDSAARLSRAVGRDGEESRPLLAAWQRFEEGWFAVDGTRDRCDLVLR</sequence>
<proteinExistence type="predicted"/>
<dbReference type="SUPFAM" id="SSF52540">
    <property type="entry name" value="P-loop containing nucleoside triphosphate hydrolases"/>
    <property type="match status" value="1"/>
</dbReference>
<dbReference type="Proteomes" id="UP001500822">
    <property type="component" value="Unassembled WGS sequence"/>
</dbReference>
<gene>
    <name evidence="1" type="ORF">GCM10023217_08400</name>
</gene>
<dbReference type="EMBL" id="BAABIE010000003">
    <property type="protein sequence ID" value="GAA4742323.1"/>
    <property type="molecule type" value="Genomic_DNA"/>
</dbReference>
<keyword evidence="2" id="KW-1185">Reference proteome</keyword>
<protein>
    <recommendedName>
        <fullName evidence="3">(d)CMP kinase</fullName>
    </recommendedName>
</protein>
<evidence type="ECO:0000313" key="1">
    <source>
        <dbReference type="EMBL" id="GAA4742323.1"/>
    </source>
</evidence>
<reference evidence="2" key="1">
    <citation type="journal article" date="2019" name="Int. J. Syst. Evol. Microbiol.">
        <title>The Global Catalogue of Microorganisms (GCM) 10K type strain sequencing project: providing services to taxonomists for standard genome sequencing and annotation.</title>
        <authorList>
            <consortium name="The Broad Institute Genomics Platform"/>
            <consortium name="The Broad Institute Genome Sequencing Center for Infectious Disease"/>
            <person name="Wu L."/>
            <person name="Ma J."/>
        </authorList>
    </citation>
    <scope>NUCLEOTIDE SEQUENCE [LARGE SCALE GENOMIC DNA]</scope>
    <source>
        <strain evidence="2">JCM 18077</strain>
    </source>
</reference>
<name>A0ABP8YYU5_9ACTN</name>
<evidence type="ECO:0000313" key="2">
    <source>
        <dbReference type="Proteomes" id="UP001500822"/>
    </source>
</evidence>
<evidence type="ECO:0008006" key="3">
    <source>
        <dbReference type="Google" id="ProtNLM"/>
    </source>
</evidence>
<accession>A0ABP8YYU5</accession>